<evidence type="ECO:0000256" key="1">
    <source>
        <dbReference type="ARBA" id="ARBA00023125"/>
    </source>
</evidence>
<dbReference type="Pfam" id="PF17932">
    <property type="entry name" value="TetR_C_24"/>
    <property type="match status" value="1"/>
</dbReference>
<dbReference type="EMBL" id="BMNK01000005">
    <property type="protein sequence ID" value="GGP07671.1"/>
    <property type="molecule type" value="Genomic_DNA"/>
</dbReference>
<dbReference type="Pfam" id="PF00440">
    <property type="entry name" value="TetR_N"/>
    <property type="match status" value="1"/>
</dbReference>
<name>A0A918A4U6_9ACTN</name>
<dbReference type="PROSITE" id="PS50977">
    <property type="entry name" value="HTH_TETR_2"/>
    <property type="match status" value="1"/>
</dbReference>
<keyword evidence="5" id="KW-1185">Reference proteome</keyword>
<reference evidence="4" key="1">
    <citation type="journal article" date="2014" name="Int. J. Syst. Evol. Microbiol.">
        <title>Complete genome sequence of Corynebacterium casei LMG S-19264T (=DSM 44701T), isolated from a smear-ripened cheese.</title>
        <authorList>
            <consortium name="US DOE Joint Genome Institute (JGI-PGF)"/>
            <person name="Walter F."/>
            <person name="Albersmeier A."/>
            <person name="Kalinowski J."/>
            <person name="Ruckert C."/>
        </authorList>
    </citation>
    <scope>NUCLEOTIDE SEQUENCE</scope>
    <source>
        <strain evidence="4">CGMCC 4.7430</strain>
    </source>
</reference>
<dbReference type="PANTHER" id="PTHR30055:SF200">
    <property type="entry name" value="HTH-TYPE TRANSCRIPTIONAL REPRESSOR BDCR"/>
    <property type="match status" value="1"/>
</dbReference>
<dbReference type="Gene3D" id="1.10.357.10">
    <property type="entry name" value="Tetracycline Repressor, domain 2"/>
    <property type="match status" value="1"/>
</dbReference>
<dbReference type="AlphaFoldDB" id="A0A918A4U6"/>
<dbReference type="InterPro" id="IPR023772">
    <property type="entry name" value="DNA-bd_HTH_TetR-type_CS"/>
</dbReference>
<evidence type="ECO:0000313" key="4">
    <source>
        <dbReference type="EMBL" id="GGP07671.1"/>
    </source>
</evidence>
<dbReference type="PRINTS" id="PR00455">
    <property type="entry name" value="HTHTETR"/>
</dbReference>
<accession>A0A918A4U6</accession>
<gene>
    <name evidence="4" type="ORF">GCM10012278_36380</name>
</gene>
<protein>
    <submittedName>
        <fullName evidence="4">TetR family transcriptional regulator</fullName>
    </submittedName>
</protein>
<feature type="domain" description="HTH tetR-type" evidence="3">
    <location>
        <begin position="32"/>
        <end position="92"/>
    </location>
</feature>
<dbReference type="SUPFAM" id="SSF48498">
    <property type="entry name" value="Tetracyclin repressor-like, C-terminal domain"/>
    <property type="match status" value="1"/>
</dbReference>
<reference evidence="4" key="2">
    <citation type="submission" date="2020-09" db="EMBL/GenBank/DDBJ databases">
        <authorList>
            <person name="Sun Q."/>
            <person name="Zhou Y."/>
        </authorList>
    </citation>
    <scope>NUCLEOTIDE SEQUENCE</scope>
    <source>
        <strain evidence="4">CGMCC 4.7430</strain>
    </source>
</reference>
<dbReference type="Proteomes" id="UP000660745">
    <property type="component" value="Unassembled WGS sequence"/>
</dbReference>
<organism evidence="4 5">
    <name type="scientific">Nonomuraea glycinis</name>
    <dbReference type="NCBI Taxonomy" id="2047744"/>
    <lineage>
        <taxon>Bacteria</taxon>
        <taxon>Bacillati</taxon>
        <taxon>Actinomycetota</taxon>
        <taxon>Actinomycetes</taxon>
        <taxon>Streptosporangiales</taxon>
        <taxon>Streptosporangiaceae</taxon>
        <taxon>Nonomuraea</taxon>
    </lineage>
</organism>
<dbReference type="GO" id="GO:0003700">
    <property type="term" value="F:DNA-binding transcription factor activity"/>
    <property type="evidence" value="ECO:0007669"/>
    <property type="project" value="TreeGrafter"/>
</dbReference>
<feature type="DNA-binding region" description="H-T-H motif" evidence="2">
    <location>
        <begin position="55"/>
        <end position="74"/>
    </location>
</feature>
<dbReference type="InterPro" id="IPR001647">
    <property type="entry name" value="HTH_TetR"/>
</dbReference>
<dbReference type="InterPro" id="IPR050109">
    <property type="entry name" value="HTH-type_TetR-like_transc_reg"/>
</dbReference>
<dbReference type="InterPro" id="IPR009057">
    <property type="entry name" value="Homeodomain-like_sf"/>
</dbReference>
<proteinExistence type="predicted"/>
<keyword evidence="1 2" id="KW-0238">DNA-binding</keyword>
<dbReference type="InterPro" id="IPR041490">
    <property type="entry name" value="KstR2_TetR_C"/>
</dbReference>
<sequence>MVAKRRGPRRGGHPPLVRLDEPSEKFWDEDLSDVTKALLGSAVRCFAEKGFQATTTRDITGQVGLTPGALYVHFATKEEVLFEIVRSGHRRALETLRAALPADGDPETHLRRAVAAFVEWHAEHHTVARVCQNELTPLSPEHYAEIHDLRAQFTIVFRDAVRRLVDGATADPDDVSRLARSILSLGVDLVRWYRVDGTDTPATLGAFYADLAVHMTAAVRDRRPTSA</sequence>
<comment type="caution">
    <text evidence="4">The sequence shown here is derived from an EMBL/GenBank/DDBJ whole genome shotgun (WGS) entry which is preliminary data.</text>
</comment>
<dbReference type="SUPFAM" id="SSF46689">
    <property type="entry name" value="Homeodomain-like"/>
    <property type="match status" value="1"/>
</dbReference>
<dbReference type="InterPro" id="IPR036271">
    <property type="entry name" value="Tet_transcr_reg_TetR-rel_C_sf"/>
</dbReference>
<dbReference type="PROSITE" id="PS01081">
    <property type="entry name" value="HTH_TETR_1"/>
    <property type="match status" value="1"/>
</dbReference>
<evidence type="ECO:0000256" key="2">
    <source>
        <dbReference type="PROSITE-ProRule" id="PRU00335"/>
    </source>
</evidence>
<evidence type="ECO:0000313" key="5">
    <source>
        <dbReference type="Proteomes" id="UP000660745"/>
    </source>
</evidence>
<dbReference type="GO" id="GO:0000976">
    <property type="term" value="F:transcription cis-regulatory region binding"/>
    <property type="evidence" value="ECO:0007669"/>
    <property type="project" value="TreeGrafter"/>
</dbReference>
<evidence type="ECO:0000259" key="3">
    <source>
        <dbReference type="PROSITE" id="PS50977"/>
    </source>
</evidence>
<dbReference type="PANTHER" id="PTHR30055">
    <property type="entry name" value="HTH-TYPE TRANSCRIPTIONAL REGULATOR RUTR"/>
    <property type="match status" value="1"/>
</dbReference>